<sequence>MPEEPYVSRKAVDSSYRPRSYKMSPGLLRAREPFRVKNAITGLILAGFGVGVWAYSIRAVKQEDFSDVDEEAREMMRGRGPIGAVASDIGATVISATQPSKSNVSSLVPPSGASSTERATPTSKPRGILSPILDRTFPGLLDPTYKTLVWGAPPADNIGRMHLRSSAAKQQ</sequence>
<dbReference type="InterPro" id="IPR041752">
    <property type="entry name" value="Coa3"/>
</dbReference>
<evidence type="ECO:0000256" key="5">
    <source>
        <dbReference type="ARBA" id="ARBA00022692"/>
    </source>
</evidence>
<evidence type="ECO:0000256" key="1">
    <source>
        <dbReference type="ARBA" id="ARBA00003064"/>
    </source>
</evidence>
<dbReference type="OrthoDB" id="10018333at2759"/>
<evidence type="ECO:0000313" key="13">
    <source>
        <dbReference type="Proteomes" id="UP000053989"/>
    </source>
</evidence>
<keyword evidence="6 9" id="KW-1133">Transmembrane helix</keyword>
<evidence type="ECO:0000256" key="4">
    <source>
        <dbReference type="ARBA" id="ARBA00011351"/>
    </source>
</evidence>
<dbReference type="GO" id="GO:0005743">
    <property type="term" value="C:mitochondrial inner membrane"/>
    <property type="evidence" value="ECO:0007669"/>
    <property type="project" value="UniProtKB-UniRule"/>
</dbReference>
<keyword evidence="9" id="KW-0999">Mitochondrion inner membrane</keyword>
<proteinExistence type="inferred from homology"/>
<comment type="function">
    <text evidence="1 9">Required for assembly of cytochrome c oxidase (complex IV).</text>
</comment>
<feature type="region of interest" description="Disordered" evidence="10">
    <location>
        <begin position="97"/>
        <end position="130"/>
    </location>
</feature>
<evidence type="ECO:0000256" key="2">
    <source>
        <dbReference type="ARBA" id="ARBA00004304"/>
    </source>
</evidence>
<keyword evidence="7 9" id="KW-0496">Mitochondrion</keyword>
<reference evidence="12 13" key="1">
    <citation type="submission" date="2014-04" db="EMBL/GenBank/DDBJ databases">
        <authorList>
            <consortium name="DOE Joint Genome Institute"/>
            <person name="Kuo A."/>
            <person name="Kohler A."/>
            <person name="Nagy L.G."/>
            <person name="Floudas D."/>
            <person name="Copeland A."/>
            <person name="Barry K.W."/>
            <person name="Cichocki N."/>
            <person name="Veneault-Fourrey C."/>
            <person name="LaButti K."/>
            <person name="Lindquist E.A."/>
            <person name="Lipzen A."/>
            <person name="Lundell T."/>
            <person name="Morin E."/>
            <person name="Murat C."/>
            <person name="Sun H."/>
            <person name="Tunlid A."/>
            <person name="Henrissat B."/>
            <person name="Grigoriev I.V."/>
            <person name="Hibbett D.S."/>
            <person name="Martin F."/>
            <person name="Nordberg H.P."/>
            <person name="Cantor M.N."/>
            <person name="Hua S.X."/>
        </authorList>
    </citation>
    <scope>NUCLEOTIDE SEQUENCE [LARGE SCALE GENOMIC DNA]</scope>
    <source>
        <strain evidence="12 13">Foug A</strain>
    </source>
</reference>
<feature type="compositionally biased region" description="Polar residues" evidence="10">
    <location>
        <begin position="97"/>
        <end position="123"/>
    </location>
</feature>
<accession>A0A0C2ZQ43</accession>
<dbReference type="PANTHER" id="PTHR15642:SF3">
    <property type="entry name" value="CYTOCHROME C OXIDASE ASSEMBLY FACTOR 3 HOMOLOG, MITOCHONDRIAL"/>
    <property type="match status" value="1"/>
</dbReference>
<organism evidence="12 13">
    <name type="scientific">Scleroderma citrinum Foug A</name>
    <dbReference type="NCBI Taxonomy" id="1036808"/>
    <lineage>
        <taxon>Eukaryota</taxon>
        <taxon>Fungi</taxon>
        <taxon>Dikarya</taxon>
        <taxon>Basidiomycota</taxon>
        <taxon>Agaricomycotina</taxon>
        <taxon>Agaricomycetes</taxon>
        <taxon>Agaricomycetidae</taxon>
        <taxon>Boletales</taxon>
        <taxon>Sclerodermatineae</taxon>
        <taxon>Sclerodermataceae</taxon>
        <taxon>Scleroderma</taxon>
    </lineage>
</organism>
<dbReference type="InParanoid" id="A0A0C2ZQ43"/>
<dbReference type="Proteomes" id="UP000053989">
    <property type="component" value="Unassembled WGS sequence"/>
</dbReference>
<dbReference type="InterPro" id="IPR018628">
    <property type="entry name" value="Coa3_CC"/>
</dbReference>
<evidence type="ECO:0000256" key="3">
    <source>
        <dbReference type="ARBA" id="ARBA00007035"/>
    </source>
</evidence>
<dbReference type="Pfam" id="PF09813">
    <property type="entry name" value="Coa3_cc"/>
    <property type="match status" value="1"/>
</dbReference>
<dbReference type="HOGENOM" id="CLU_1562700_0_0_1"/>
<feature type="domain" description="Cytochrome c oxidase assembly factor 3 mitochondrial coiled-coil" evidence="11">
    <location>
        <begin position="27"/>
        <end position="72"/>
    </location>
</feature>
<reference evidence="13" key="2">
    <citation type="submission" date="2015-01" db="EMBL/GenBank/DDBJ databases">
        <title>Evolutionary Origins and Diversification of the Mycorrhizal Mutualists.</title>
        <authorList>
            <consortium name="DOE Joint Genome Institute"/>
            <consortium name="Mycorrhizal Genomics Consortium"/>
            <person name="Kohler A."/>
            <person name="Kuo A."/>
            <person name="Nagy L.G."/>
            <person name="Floudas D."/>
            <person name="Copeland A."/>
            <person name="Barry K.W."/>
            <person name="Cichocki N."/>
            <person name="Veneault-Fourrey C."/>
            <person name="LaButti K."/>
            <person name="Lindquist E.A."/>
            <person name="Lipzen A."/>
            <person name="Lundell T."/>
            <person name="Morin E."/>
            <person name="Murat C."/>
            <person name="Riley R."/>
            <person name="Ohm R."/>
            <person name="Sun H."/>
            <person name="Tunlid A."/>
            <person name="Henrissat B."/>
            <person name="Grigoriev I.V."/>
            <person name="Hibbett D.S."/>
            <person name="Martin F."/>
        </authorList>
    </citation>
    <scope>NUCLEOTIDE SEQUENCE [LARGE SCALE GENOMIC DNA]</scope>
    <source>
        <strain evidence="13">Foug A</strain>
    </source>
</reference>
<evidence type="ECO:0000256" key="9">
    <source>
        <dbReference type="RuleBase" id="RU367056"/>
    </source>
</evidence>
<evidence type="ECO:0000256" key="8">
    <source>
        <dbReference type="ARBA" id="ARBA00023136"/>
    </source>
</evidence>
<feature type="transmembrane region" description="Helical" evidence="9">
    <location>
        <begin position="39"/>
        <end position="57"/>
    </location>
</feature>
<dbReference type="EMBL" id="KN822033">
    <property type="protein sequence ID" value="KIM63658.1"/>
    <property type="molecule type" value="Genomic_DNA"/>
</dbReference>
<name>A0A0C2ZQ43_9AGAM</name>
<evidence type="ECO:0000256" key="7">
    <source>
        <dbReference type="ARBA" id="ARBA00023128"/>
    </source>
</evidence>
<keyword evidence="5 9" id="KW-0812">Transmembrane</keyword>
<comment type="similarity">
    <text evidence="3 9">Belongs to the COA3 family.</text>
</comment>
<comment type="subunit">
    <text evidence="4 9">Component of 250-400 kDa complexes called cytochrome oxidase assembly intermediates or COA complexes.</text>
</comment>
<gene>
    <name evidence="12" type="ORF">SCLCIDRAFT_1214043</name>
</gene>
<evidence type="ECO:0000256" key="6">
    <source>
        <dbReference type="ARBA" id="ARBA00022989"/>
    </source>
</evidence>
<keyword evidence="13" id="KW-1185">Reference proteome</keyword>
<dbReference type="PANTHER" id="PTHR15642">
    <property type="entry name" value="CYTOCHROME C OXIDASE ASSEMBLY FACTOR 3, MITOCHONDRIAL"/>
    <property type="match status" value="1"/>
</dbReference>
<dbReference type="AlphaFoldDB" id="A0A0C2ZQ43"/>
<evidence type="ECO:0000259" key="11">
    <source>
        <dbReference type="Pfam" id="PF09813"/>
    </source>
</evidence>
<keyword evidence="8 9" id="KW-0472">Membrane</keyword>
<evidence type="ECO:0000256" key="10">
    <source>
        <dbReference type="SAM" id="MobiDB-lite"/>
    </source>
</evidence>
<dbReference type="STRING" id="1036808.A0A0C2ZQ43"/>
<comment type="subcellular location">
    <subcellularLocation>
        <location evidence="2">Mitochondrion membrane</location>
        <topology evidence="2">Single-pass membrane protein</topology>
    </subcellularLocation>
</comment>
<dbReference type="GO" id="GO:0033617">
    <property type="term" value="P:mitochondrial respiratory chain complex IV assembly"/>
    <property type="evidence" value="ECO:0007669"/>
    <property type="project" value="UniProtKB-UniRule"/>
</dbReference>
<evidence type="ECO:0000313" key="12">
    <source>
        <dbReference type="EMBL" id="KIM63658.1"/>
    </source>
</evidence>
<protein>
    <recommendedName>
        <fullName evidence="9">Cytochrome c oxidase assembly factor 3</fullName>
    </recommendedName>
</protein>